<dbReference type="AlphaFoldDB" id="A0A177NAE1"/>
<dbReference type="RefSeq" id="WP_064040991.1">
    <property type="nucleotide sequence ID" value="NZ_LUUJ01000086.1"/>
</dbReference>
<protein>
    <submittedName>
        <fullName evidence="1">Uncharacterized protein</fullName>
    </submittedName>
</protein>
<name>A0A177NAE1_9GAMM</name>
<dbReference type="EMBL" id="LUUJ01000086">
    <property type="protein sequence ID" value="OAI14821.1"/>
    <property type="molecule type" value="Genomic_DNA"/>
</dbReference>
<comment type="caution">
    <text evidence="1">The sequence shown here is derived from an EMBL/GenBank/DDBJ whole genome shotgun (WGS) entry which is preliminary data.</text>
</comment>
<organism evidence="1 2">
    <name type="scientific">Methylomonas koyamae</name>
    <dbReference type="NCBI Taxonomy" id="702114"/>
    <lineage>
        <taxon>Bacteria</taxon>
        <taxon>Pseudomonadati</taxon>
        <taxon>Pseudomonadota</taxon>
        <taxon>Gammaproteobacteria</taxon>
        <taxon>Methylococcales</taxon>
        <taxon>Methylococcaceae</taxon>
        <taxon>Methylomonas</taxon>
    </lineage>
</organism>
<dbReference type="Proteomes" id="UP000077857">
    <property type="component" value="Unassembled WGS sequence"/>
</dbReference>
<evidence type="ECO:0000313" key="2">
    <source>
        <dbReference type="Proteomes" id="UP000077857"/>
    </source>
</evidence>
<sequence length="74" mass="7745">MQLAHLIALQDDMITALQAVYGAGQGSVIPLAPAAVTLPATPRTAQCRAPIGEAVLRRMLDFIHSAQCPLVIAP</sequence>
<reference evidence="1 2" key="1">
    <citation type="submission" date="2016-03" db="EMBL/GenBank/DDBJ databases">
        <authorList>
            <person name="Ploux O."/>
        </authorList>
    </citation>
    <scope>NUCLEOTIDE SEQUENCE [LARGE SCALE GENOMIC DNA]</scope>
    <source>
        <strain evidence="1 2">R-45378</strain>
    </source>
</reference>
<accession>A0A177NAE1</accession>
<gene>
    <name evidence="1" type="ORF">A1507_01050</name>
</gene>
<evidence type="ECO:0000313" key="1">
    <source>
        <dbReference type="EMBL" id="OAI14821.1"/>
    </source>
</evidence>
<proteinExistence type="predicted"/>